<dbReference type="InterPro" id="IPR023210">
    <property type="entry name" value="NADP_OxRdtase_dom"/>
</dbReference>
<evidence type="ECO:0000313" key="6">
    <source>
        <dbReference type="Proteomes" id="UP000727506"/>
    </source>
</evidence>
<evidence type="ECO:0000256" key="1">
    <source>
        <dbReference type="ARBA" id="ARBA00022723"/>
    </source>
</evidence>
<dbReference type="SUPFAM" id="SSF51430">
    <property type="entry name" value="NAD(P)-linked oxidoreductase"/>
    <property type="match status" value="1"/>
</dbReference>
<dbReference type="CDD" id="cd19096">
    <property type="entry name" value="AKR_Fe-S_oxidoreductase"/>
    <property type="match status" value="1"/>
</dbReference>
<dbReference type="SUPFAM" id="SSF46548">
    <property type="entry name" value="alpha-helical ferredoxin"/>
    <property type="match status" value="1"/>
</dbReference>
<dbReference type="PROSITE" id="PS00198">
    <property type="entry name" value="4FE4S_FER_1"/>
    <property type="match status" value="1"/>
</dbReference>
<dbReference type="GO" id="GO:0046872">
    <property type="term" value="F:metal ion binding"/>
    <property type="evidence" value="ECO:0007669"/>
    <property type="project" value="UniProtKB-KW"/>
</dbReference>
<dbReference type="InterPro" id="IPR053135">
    <property type="entry name" value="AKR2_Oxidoreductase"/>
</dbReference>
<name>A0A943USN7_9ACTN</name>
<keyword evidence="2" id="KW-0408">Iron</keyword>
<proteinExistence type="predicted"/>
<evidence type="ECO:0000256" key="3">
    <source>
        <dbReference type="ARBA" id="ARBA00023014"/>
    </source>
</evidence>
<dbReference type="PROSITE" id="PS51379">
    <property type="entry name" value="4FE4S_FER_2"/>
    <property type="match status" value="1"/>
</dbReference>
<dbReference type="Proteomes" id="UP000727506">
    <property type="component" value="Unassembled WGS sequence"/>
</dbReference>
<keyword evidence="1" id="KW-0479">Metal-binding</keyword>
<protein>
    <submittedName>
        <fullName evidence="5">Aldo/keto reductase</fullName>
    </submittedName>
</protein>
<dbReference type="InterPro" id="IPR036812">
    <property type="entry name" value="NAD(P)_OxRdtase_dom_sf"/>
</dbReference>
<evidence type="ECO:0000259" key="4">
    <source>
        <dbReference type="PROSITE" id="PS51379"/>
    </source>
</evidence>
<evidence type="ECO:0000256" key="2">
    <source>
        <dbReference type="ARBA" id="ARBA00023004"/>
    </source>
</evidence>
<reference evidence="5" key="1">
    <citation type="submission" date="2021-02" db="EMBL/GenBank/DDBJ databases">
        <title>Infant gut strain persistence is associated with maternal origin, phylogeny, and functional potential including surface adhesion and iron acquisition.</title>
        <authorList>
            <person name="Lou Y.C."/>
        </authorList>
    </citation>
    <scope>NUCLEOTIDE SEQUENCE</scope>
    <source>
        <strain evidence="5">L2_039_000G1_dasL2_039_000G1_concoct_11</strain>
    </source>
</reference>
<dbReference type="EMBL" id="JAGZSV010000039">
    <property type="protein sequence ID" value="MBS6940529.1"/>
    <property type="molecule type" value="Genomic_DNA"/>
</dbReference>
<dbReference type="InterPro" id="IPR009051">
    <property type="entry name" value="Helical_ferredxn"/>
</dbReference>
<dbReference type="InterPro" id="IPR017896">
    <property type="entry name" value="4Fe4S_Fe-S-bd"/>
</dbReference>
<gene>
    <name evidence="5" type="ORF">KH142_03430</name>
</gene>
<feature type="domain" description="4Fe-4S ferredoxin-type" evidence="4">
    <location>
        <begin position="340"/>
        <end position="369"/>
    </location>
</feature>
<organism evidence="5 6">
    <name type="scientific">Slackia piriformis</name>
    <dbReference type="NCBI Taxonomy" id="626934"/>
    <lineage>
        <taxon>Bacteria</taxon>
        <taxon>Bacillati</taxon>
        <taxon>Actinomycetota</taxon>
        <taxon>Coriobacteriia</taxon>
        <taxon>Eggerthellales</taxon>
        <taxon>Eggerthellaceae</taxon>
        <taxon>Slackia</taxon>
    </lineage>
</organism>
<comment type="caution">
    <text evidence="5">The sequence shown here is derived from an EMBL/GenBank/DDBJ whole genome shotgun (WGS) entry which is preliminary data.</text>
</comment>
<dbReference type="GO" id="GO:0051536">
    <property type="term" value="F:iron-sulfur cluster binding"/>
    <property type="evidence" value="ECO:0007669"/>
    <property type="project" value="UniProtKB-KW"/>
</dbReference>
<dbReference type="AlphaFoldDB" id="A0A943USN7"/>
<dbReference type="Pfam" id="PF00248">
    <property type="entry name" value="Aldo_ket_red"/>
    <property type="match status" value="1"/>
</dbReference>
<evidence type="ECO:0000313" key="5">
    <source>
        <dbReference type="EMBL" id="MBS6940529.1"/>
    </source>
</evidence>
<sequence length="379" mass="42260">MSAIRTDYDFAPLGFGFMRLPEIERNGETVFDHEAICAMVDEFMAAGFTYFDTAYGYHGGKSECELKAALVDRYPREAYTVATKLPAWLAHDAGHARHMFDKSLSKLGIDYFDYYLLHNLGGPLTEPFEEYGLWEYVAEKREQGLIRHLGFSIHDKAAALEEVLEKHADIPLDFVQLQINYADWESSIIESRKCYEIARAHGLPVVVMEPVKGGSLVNLPPAATDILRQADPNASFASWALRFAASLPGVMAVLSGMSTIEQVRDNVKTFSEARPLSDDERAVLDSVCAVLDAVDTVPCTDCRYCMKGCPQGVHIPTIMDSLNIMSVFDDMHRAKENYVWNATGGEASKCIRCGACEEVCPQKIDIVDQLERAAKLFEE</sequence>
<dbReference type="Gene3D" id="3.20.20.100">
    <property type="entry name" value="NADP-dependent oxidoreductase domain"/>
    <property type="match status" value="1"/>
</dbReference>
<keyword evidence="3" id="KW-0411">Iron-sulfur</keyword>
<dbReference type="InterPro" id="IPR017900">
    <property type="entry name" value="4Fe4S_Fe_S_CS"/>
</dbReference>
<accession>A0A943USN7</accession>
<dbReference type="PANTHER" id="PTHR43312">
    <property type="entry name" value="D-THREO-ALDOSE 1-DEHYDROGENASE"/>
    <property type="match status" value="1"/>
</dbReference>
<dbReference type="PANTHER" id="PTHR43312:SF2">
    <property type="entry name" value="OXIDOREDUCTASE"/>
    <property type="match status" value="1"/>
</dbReference>
<dbReference type="Pfam" id="PF13187">
    <property type="entry name" value="Fer4_9"/>
    <property type="match status" value="1"/>
</dbReference>
<dbReference type="Gene3D" id="1.10.1060.10">
    <property type="entry name" value="Alpha-helical ferredoxin"/>
    <property type="match status" value="1"/>
</dbReference>